<evidence type="ECO:0000313" key="2">
    <source>
        <dbReference type="EMBL" id="JAC58948.1"/>
    </source>
</evidence>
<name>A0A034WYS8_BACDO</name>
<organism evidence="2">
    <name type="scientific">Bactrocera dorsalis</name>
    <name type="common">Oriental fruit fly</name>
    <name type="synonym">Dacus dorsalis</name>
    <dbReference type="NCBI Taxonomy" id="27457"/>
    <lineage>
        <taxon>Eukaryota</taxon>
        <taxon>Metazoa</taxon>
        <taxon>Ecdysozoa</taxon>
        <taxon>Arthropoda</taxon>
        <taxon>Hexapoda</taxon>
        <taxon>Insecta</taxon>
        <taxon>Pterygota</taxon>
        <taxon>Neoptera</taxon>
        <taxon>Endopterygota</taxon>
        <taxon>Diptera</taxon>
        <taxon>Brachycera</taxon>
        <taxon>Muscomorpha</taxon>
        <taxon>Tephritoidea</taxon>
        <taxon>Tephritidae</taxon>
        <taxon>Bactrocera</taxon>
        <taxon>Bactrocera</taxon>
    </lineage>
</organism>
<feature type="region of interest" description="Disordered" evidence="1">
    <location>
        <begin position="92"/>
        <end position="117"/>
    </location>
</feature>
<protein>
    <submittedName>
        <fullName evidence="2">Uncharacterized protein</fullName>
    </submittedName>
</protein>
<accession>A0A034WYS8</accession>
<feature type="non-terminal residue" evidence="2">
    <location>
        <position position="117"/>
    </location>
</feature>
<dbReference type="AlphaFoldDB" id="A0A034WYS8"/>
<proteinExistence type="predicted"/>
<dbReference type="EMBL" id="GAKP01000004">
    <property type="protein sequence ID" value="JAC58948.1"/>
    <property type="molecule type" value="Transcribed_RNA"/>
</dbReference>
<reference evidence="2" key="1">
    <citation type="journal article" date="2014" name="BMC Genomics">
        <title>Characterizing the developmental transcriptome of the oriental fruit fly, Bactrocera dorsalis (Diptera: Tephritidae) through comparative genomic analysis with Drosophila melanogaster utilizing modENCODE datasets.</title>
        <authorList>
            <person name="Geib S.M."/>
            <person name="Calla B."/>
            <person name="Hall B."/>
            <person name="Hou S."/>
            <person name="Manoukis N.C."/>
        </authorList>
    </citation>
    <scope>NUCLEOTIDE SEQUENCE</scope>
    <source>
        <strain evidence="2">Punador</strain>
    </source>
</reference>
<evidence type="ECO:0000256" key="1">
    <source>
        <dbReference type="SAM" id="MobiDB-lite"/>
    </source>
</evidence>
<sequence length="117" mass="12456">MPTAGALNAISNHSLIAPSCMISSKQIRWAPLRAVAAATAAGAAAAVVAADNGRDTDAPVATSLHRSTSRAYDFCTLALSWPPQLLHSANDMRTRHTFRQRRAGSCPHRHQPHPAPK</sequence>
<feature type="compositionally biased region" description="Basic residues" evidence="1">
    <location>
        <begin position="95"/>
        <end position="117"/>
    </location>
</feature>